<protein>
    <submittedName>
        <fullName evidence="2">Sterol-binding domain-containing protein</fullName>
    </submittedName>
</protein>
<dbReference type="STRING" id="461836.A0A0L0DVF4"/>
<reference evidence="2 3" key="1">
    <citation type="submission" date="2010-05" db="EMBL/GenBank/DDBJ databases">
        <title>The Genome Sequence of Thecamonas trahens ATCC 50062.</title>
        <authorList>
            <consortium name="The Broad Institute Genome Sequencing Platform"/>
            <person name="Russ C."/>
            <person name="Cuomo C."/>
            <person name="Shea T."/>
            <person name="Young S.K."/>
            <person name="Zeng Q."/>
            <person name="Koehrsen M."/>
            <person name="Haas B."/>
            <person name="Borodovsky M."/>
            <person name="Guigo R."/>
            <person name="Alvarado L."/>
            <person name="Berlin A."/>
            <person name="Bochicchio J."/>
            <person name="Borenstein D."/>
            <person name="Chapman S."/>
            <person name="Chen Z."/>
            <person name="Freedman E."/>
            <person name="Gellesch M."/>
            <person name="Goldberg J."/>
            <person name="Griggs A."/>
            <person name="Gujja S."/>
            <person name="Heilman E."/>
            <person name="Heiman D."/>
            <person name="Hepburn T."/>
            <person name="Howarth C."/>
            <person name="Jen D."/>
            <person name="Larson L."/>
            <person name="Mehta T."/>
            <person name="Park D."/>
            <person name="Pearson M."/>
            <person name="Roberts A."/>
            <person name="Saif S."/>
            <person name="Shenoy N."/>
            <person name="Sisk P."/>
            <person name="Stolte C."/>
            <person name="Sykes S."/>
            <person name="Thomson T."/>
            <person name="Walk T."/>
            <person name="White J."/>
            <person name="Yandava C."/>
            <person name="Burger G."/>
            <person name="Gray M.W."/>
            <person name="Holland P.W.H."/>
            <person name="King N."/>
            <person name="Lang F.B.F."/>
            <person name="Roger A.J."/>
            <person name="Ruiz-Trillo I."/>
            <person name="Lander E."/>
            <person name="Nusbaum C."/>
        </authorList>
    </citation>
    <scope>NUCLEOTIDE SEQUENCE [LARGE SCALE GENOMIC DNA]</scope>
    <source>
        <strain evidence="2 3">ATCC 50062</strain>
    </source>
</reference>
<dbReference type="eggNOG" id="KOG4170">
    <property type="taxonomic scope" value="Eukaryota"/>
</dbReference>
<dbReference type="Proteomes" id="UP000054408">
    <property type="component" value="Unassembled WGS sequence"/>
</dbReference>
<dbReference type="OrthoDB" id="10265837at2759"/>
<organism evidence="2 3">
    <name type="scientific">Thecamonas trahens ATCC 50062</name>
    <dbReference type="NCBI Taxonomy" id="461836"/>
    <lineage>
        <taxon>Eukaryota</taxon>
        <taxon>Apusozoa</taxon>
        <taxon>Apusomonadida</taxon>
        <taxon>Apusomonadidae</taxon>
        <taxon>Thecamonas</taxon>
    </lineage>
</organism>
<dbReference type="SUPFAM" id="SSF55718">
    <property type="entry name" value="SCP-like"/>
    <property type="match status" value="2"/>
</dbReference>
<evidence type="ECO:0000313" key="3">
    <source>
        <dbReference type="Proteomes" id="UP000054408"/>
    </source>
</evidence>
<proteinExistence type="predicted"/>
<dbReference type="OMA" id="APKADCT"/>
<feature type="domain" description="SCP2" evidence="1">
    <location>
        <begin position="150"/>
        <end position="245"/>
    </location>
</feature>
<dbReference type="FunFam" id="3.30.1050.10:FF:000001">
    <property type="entry name" value="Putative Non-specific lipid-transfer protein"/>
    <property type="match status" value="1"/>
</dbReference>
<dbReference type="Pfam" id="PF02036">
    <property type="entry name" value="SCP2"/>
    <property type="match status" value="2"/>
</dbReference>
<accession>A0A0L0DVF4</accession>
<feature type="domain" description="SCP2" evidence="1">
    <location>
        <begin position="26"/>
        <end position="114"/>
    </location>
</feature>
<evidence type="ECO:0000313" key="2">
    <source>
        <dbReference type="EMBL" id="KNC56147.1"/>
    </source>
</evidence>
<dbReference type="GO" id="GO:0005829">
    <property type="term" value="C:cytosol"/>
    <property type="evidence" value="ECO:0007669"/>
    <property type="project" value="TreeGrafter"/>
</dbReference>
<dbReference type="InterPro" id="IPR003033">
    <property type="entry name" value="SCP2_sterol-bd_dom"/>
</dbReference>
<name>A0A0L0DVF4_THETB</name>
<dbReference type="AlphaFoldDB" id="A0A0L0DVF4"/>
<dbReference type="PANTHER" id="PTHR10094">
    <property type="entry name" value="STEROL CARRIER PROTEIN 2 SCP-2 FAMILY PROTEIN"/>
    <property type="match status" value="1"/>
</dbReference>
<gene>
    <name evidence="2" type="ORF">AMSG_02163</name>
</gene>
<dbReference type="GeneID" id="25561863"/>
<sequence>MTYTTIVADGFAASAIFEQLAGQLPRPDIVGKVKGVYLFNLKAGKTKQAWTVDLKNGGGSVAKGKVGKADCTISMSDADFVDLMAGKLDGTEAYMAGKLRLKGDMGLAMKLTVLQTEAKKAHAAGPSAAASSSAASSLAADGFQAGAVFDELASRLASSPELVSKIKGVFLFNLKAGKVKQAWTVDLKNGAGSIVKGKAGKADCTVTMSDADFIDLMTGKLDGTQAYMAGKLRLKGDMGLAMKLSLLGDANKSKL</sequence>
<dbReference type="PANTHER" id="PTHR10094:SF25">
    <property type="entry name" value="SCP2 STEROL-BINDING DOMAIN-CONTAINING PROTEIN 1"/>
    <property type="match status" value="1"/>
</dbReference>
<dbReference type="EMBL" id="GL349440">
    <property type="protein sequence ID" value="KNC56147.1"/>
    <property type="molecule type" value="Genomic_DNA"/>
</dbReference>
<dbReference type="RefSeq" id="XP_013761184.1">
    <property type="nucleotide sequence ID" value="XM_013905730.1"/>
</dbReference>
<dbReference type="Gene3D" id="3.30.1050.10">
    <property type="entry name" value="SCP2 sterol-binding domain"/>
    <property type="match status" value="2"/>
</dbReference>
<keyword evidence="3" id="KW-1185">Reference proteome</keyword>
<dbReference type="InterPro" id="IPR036527">
    <property type="entry name" value="SCP2_sterol-bd_dom_sf"/>
</dbReference>
<evidence type="ECO:0000259" key="1">
    <source>
        <dbReference type="Pfam" id="PF02036"/>
    </source>
</evidence>